<dbReference type="SUPFAM" id="SSF52540">
    <property type="entry name" value="P-loop containing nucleoside triphosphate hydrolases"/>
    <property type="match status" value="1"/>
</dbReference>
<organism evidence="6">
    <name type="scientific">Lotharella globosa</name>
    <dbReference type="NCBI Taxonomy" id="91324"/>
    <lineage>
        <taxon>Eukaryota</taxon>
        <taxon>Sar</taxon>
        <taxon>Rhizaria</taxon>
        <taxon>Cercozoa</taxon>
        <taxon>Chlorarachniophyceae</taxon>
        <taxon>Lotharella</taxon>
    </lineage>
</organism>
<dbReference type="InterPro" id="IPR005225">
    <property type="entry name" value="Small_GTP-bd"/>
</dbReference>
<dbReference type="SMART" id="SM00176">
    <property type="entry name" value="RAN"/>
    <property type="match status" value="1"/>
</dbReference>
<dbReference type="PRINTS" id="PR00449">
    <property type="entry name" value="RASTRNSFRMNG"/>
</dbReference>
<dbReference type="GO" id="GO:0003924">
    <property type="term" value="F:GTPase activity"/>
    <property type="evidence" value="ECO:0007669"/>
    <property type="project" value="InterPro"/>
</dbReference>
<protein>
    <submittedName>
        <fullName evidence="6">Uncharacterized protein</fullName>
    </submittedName>
</protein>
<dbReference type="PROSITE" id="PS51419">
    <property type="entry name" value="RAB"/>
    <property type="match status" value="1"/>
</dbReference>
<dbReference type="CDD" id="cd00154">
    <property type="entry name" value="Rab"/>
    <property type="match status" value="1"/>
</dbReference>
<keyword evidence="3" id="KW-0547">Nucleotide-binding</keyword>
<evidence type="ECO:0000256" key="2">
    <source>
        <dbReference type="ARBA" id="ARBA00006270"/>
    </source>
</evidence>
<accession>A0A6V3L5G4</accession>
<dbReference type="SMART" id="SM00174">
    <property type="entry name" value="RHO"/>
    <property type="match status" value="1"/>
</dbReference>
<dbReference type="SMART" id="SM00177">
    <property type="entry name" value="ARF"/>
    <property type="match status" value="1"/>
</dbReference>
<evidence type="ECO:0000313" key="6">
    <source>
        <dbReference type="EMBL" id="CAE0659764.1"/>
    </source>
</evidence>
<dbReference type="Gene3D" id="3.40.50.300">
    <property type="entry name" value="P-loop containing nucleotide triphosphate hydrolases"/>
    <property type="match status" value="1"/>
</dbReference>
<dbReference type="GO" id="GO:0012505">
    <property type="term" value="C:endomembrane system"/>
    <property type="evidence" value="ECO:0007669"/>
    <property type="project" value="UniProtKB-SubCell"/>
</dbReference>
<dbReference type="GO" id="GO:0005525">
    <property type="term" value="F:GTP binding"/>
    <property type="evidence" value="ECO:0007669"/>
    <property type="project" value="InterPro"/>
</dbReference>
<comment type="subcellular location">
    <subcellularLocation>
        <location evidence="1">Endomembrane system</location>
    </subcellularLocation>
</comment>
<dbReference type="InterPro" id="IPR001806">
    <property type="entry name" value="Small_GTPase"/>
</dbReference>
<dbReference type="InterPro" id="IPR050209">
    <property type="entry name" value="Rab_GTPases_membrane_traffic"/>
</dbReference>
<dbReference type="PROSITE" id="PS51420">
    <property type="entry name" value="RHO"/>
    <property type="match status" value="1"/>
</dbReference>
<dbReference type="PROSITE" id="PS51421">
    <property type="entry name" value="RAS"/>
    <property type="match status" value="1"/>
</dbReference>
<dbReference type="Pfam" id="PF00071">
    <property type="entry name" value="Ras"/>
    <property type="match status" value="1"/>
</dbReference>
<dbReference type="EMBL" id="HBIV01015550">
    <property type="protein sequence ID" value="CAE0659764.1"/>
    <property type="molecule type" value="Transcribed_RNA"/>
</dbReference>
<evidence type="ECO:0000256" key="3">
    <source>
        <dbReference type="ARBA" id="ARBA00022741"/>
    </source>
</evidence>
<dbReference type="SMART" id="SM00175">
    <property type="entry name" value="RAB"/>
    <property type="match status" value="1"/>
</dbReference>
<reference evidence="6" key="1">
    <citation type="submission" date="2021-01" db="EMBL/GenBank/DDBJ databases">
        <authorList>
            <person name="Corre E."/>
            <person name="Pelletier E."/>
            <person name="Niang G."/>
            <person name="Scheremetjew M."/>
            <person name="Finn R."/>
            <person name="Kale V."/>
            <person name="Holt S."/>
            <person name="Cochrane G."/>
            <person name="Meng A."/>
            <person name="Brown T."/>
            <person name="Cohen L."/>
        </authorList>
    </citation>
    <scope>NUCLEOTIDE SEQUENCE</scope>
    <source>
        <strain evidence="6">CCCM811</strain>
    </source>
</reference>
<dbReference type="NCBIfam" id="TIGR00231">
    <property type="entry name" value="small_GTP"/>
    <property type="match status" value="1"/>
</dbReference>
<gene>
    <name evidence="5" type="ORF">LGLO00237_LOCUS11339</name>
    <name evidence="6" type="ORF">LGLO00237_LOCUS11340</name>
</gene>
<dbReference type="PANTHER" id="PTHR47979">
    <property type="entry name" value="DRAB11-RELATED"/>
    <property type="match status" value="1"/>
</dbReference>
<dbReference type="EMBL" id="HBIV01015549">
    <property type="protein sequence ID" value="CAE0659763.1"/>
    <property type="molecule type" value="Transcribed_RNA"/>
</dbReference>
<dbReference type="AlphaFoldDB" id="A0A6V3L5G4"/>
<evidence type="ECO:0000256" key="4">
    <source>
        <dbReference type="ARBA" id="ARBA00023136"/>
    </source>
</evidence>
<name>A0A6V3L5G4_9EUKA</name>
<sequence length="206" mass="22813">MSFEGDIGQTRLLKLVLIGDSGVGKTSLLSRFVDGEFSDHFYSTIGVDFKARGINIGEHKVKVQIWDTAGQERFRTITSSYYRGAKGIMVVYNVADRLSFENANQWLEEAAKYADSNTVTMLVGNKADLPSTQRKVSSDEAREFAMKGNIPWIETSAKDGTNVYNAFEALCVHILNGPPGEPYEYEDDRIDLSRRGSGTGKKSSCC</sequence>
<dbReference type="FunFam" id="3.40.50.300:FF:000586">
    <property type="entry name" value="Rab family GTPase"/>
    <property type="match status" value="1"/>
</dbReference>
<dbReference type="PROSITE" id="PS51417">
    <property type="entry name" value="ARF"/>
    <property type="match status" value="1"/>
</dbReference>
<keyword evidence="4" id="KW-0472">Membrane</keyword>
<evidence type="ECO:0000313" key="5">
    <source>
        <dbReference type="EMBL" id="CAE0659763.1"/>
    </source>
</evidence>
<evidence type="ECO:0000256" key="1">
    <source>
        <dbReference type="ARBA" id="ARBA00004308"/>
    </source>
</evidence>
<proteinExistence type="inferred from homology"/>
<comment type="similarity">
    <text evidence="2">Belongs to the small GTPase superfamily. Rab family.</text>
</comment>
<dbReference type="SMART" id="SM00173">
    <property type="entry name" value="RAS"/>
    <property type="match status" value="1"/>
</dbReference>
<dbReference type="InterPro" id="IPR027417">
    <property type="entry name" value="P-loop_NTPase"/>
</dbReference>